<protein>
    <recommendedName>
        <fullName evidence="1">UPF0597 protein bsdE14_02850</fullName>
    </recommendedName>
</protein>
<proteinExistence type="inferred from homology"/>
<accession>A0ABQ5N0Y6</accession>
<evidence type="ECO:0000313" key="4">
    <source>
        <dbReference type="Proteomes" id="UP001208567"/>
    </source>
</evidence>
<dbReference type="EMBL" id="BRXR01000001">
    <property type="protein sequence ID" value="GLC28875.1"/>
    <property type="molecule type" value="Genomic_DNA"/>
</dbReference>
<evidence type="ECO:0000259" key="2">
    <source>
        <dbReference type="Pfam" id="PF03313"/>
    </source>
</evidence>
<reference evidence="3 4" key="1">
    <citation type="journal article" date="2024" name="Int. J. Syst. Evol. Microbiol.">
        <title>Clostridium omnivorum sp. nov., isolated from anoxic soil under the treatment of reductive soil disinfestation.</title>
        <authorList>
            <person name="Ueki A."/>
            <person name="Tonouchi A."/>
            <person name="Kaku N."/>
            <person name="Honma S."/>
            <person name="Ueki K."/>
        </authorList>
    </citation>
    <scope>NUCLEOTIDE SEQUENCE [LARGE SCALE GENOMIC DNA]</scope>
    <source>
        <strain evidence="3 4">E14</strain>
    </source>
</reference>
<dbReference type="PIRSF" id="PIRSF006054">
    <property type="entry name" value="UCP006054"/>
    <property type="match status" value="1"/>
</dbReference>
<comment type="caution">
    <text evidence="3">The sequence shown here is derived from an EMBL/GenBank/DDBJ whole genome shotgun (WGS) entry which is preliminary data.</text>
</comment>
<dbReference type="InterPro" id="IPR021144">
    <property type="entry name" value="UPF0597"/>
</dbReference>
<dbReference type="PANTHER" id="PTHR30501">
    <property type="entry name" value="UPF0597 PROTEIN YHAM"/>
    <property type="match status" value="1"/>
</dbReference>
<name>A0ABQ5N0Y6_9CLOT</name>
<dbReference type="PANTHER" id="PTHR30501:SF2">
    <property type="entry name" value="UPF0597 PROTEIN YHAM"/>
    <property type="match status" value="1"/>
</dbReference>
<organism evidence="3 4">
    <name type="scientific">Clostridium omnivorum</name>
    <dbReference type="NCBI Taxonomy" id="1604902"/>
    <lineage>
        <taxon>Bacteria</taxon>
        <taxon>Bacillati</taxon>
        <taxon>Bacillota</taxon>
        <taxon>Clostridia</taxon>
        <taxon>Eubacteriales</taxon>
        <taxon>Clostridiaceae</taxon>
        <taxon>Clostridium</taxon>
    </lineage>
</organism>
<dbReference type="Pfam" id="PF03313">
    <property type="entry name" value="SDH_alpha"/>
    <property type="match status" value="1"/>
</dbReference>
<evidence type="ECO:0000313" key="3">
    <source>
        <dbReference type="EMBL" id="GLC28875.1"/>
    </source>
</evidence>
<dbReference type="RefSeq" id="WP_264848146.1">
    <property type="nucleotide sequence ID" value="NZ_BRXR01000001.1"/>
</dbReference>
<dbReference type="InterPro" id="IPR005130">
    <property type="entry name" value="Ser_deHydtase-like_asu"/>
</dbReference>
<comment type="similarity">
    <text evidence="1">Belongs to the UPF0597 family.</text>
</comment>
<evidence type="ECO:0000256" key="1">
    <source>
        <dbReference type="HAMAP-Rule" id="MF_01845"/>
    </source>
</evidence>
<keyword evidence="4" id="KW-1185">Reference proteome</keyword>
<sequence>MEHEKFLKVLDKELVVALGCTEPIAIAFAAAMARKHVKGEKVEEVKVFASSNVIKNAMSVNIPGTGSSGINLAAALGSIVNKAEKNLELLNGLEKEDIENAKSMIKEGKVYIDIAKTPKKLYIEAIVNTEQSSARVIIEDTHTNITLIEVDGQTVYCNSSDCAVENNDVDYSILNIDTIWDFVQEYDMDKLELVKKSIELNRVIGIEGLKNAYGLQVGRTIYNQMNKGIIADDTANYAMALTAAGSDARMAGCTLNVMSNSGSGNQGITATLPVYAVWEKLRLSEDKLMRAVTLSHLITIYIKSKFGRLSAICGATVASTGASCGIVYLLGGDKNSIKASIQNMMGNVTGMLCDGAKAGCALKVSTCTNAAVHSAILAKEGISIQSTDGIIENDAERTIDNLCALGNEGTREADRIILDIMLSKTRC</sequence>
<gene>
    <name evidence="3" type="ORF">bsdE14_02850</name>
</gene>
<dbReference type="HAMAP" id="MF_01845">
    <property type="entry name" value="UPF0597"/>
    <property type="match status" value="1"/>
</dbReference>
<dbReference type="Proteomes" id="UP001208567">
    <property type="component" value="Unassembled WGS sequence"/>
</dbReference>
<feature type="domain" description="Serine dehydratase-like alpha subunit" evidence="2">
    <location>
        <begin position="85"/>
        <end position="418"/>
    </location>
</feature>